<feature type="compositionally biased region" description="Polar residues" evidence="1">
    <location>
        <begin position="489"/>
        <end position="499"/>
    </location>
</feature>
<name>A0A164NUL4_9AGAM</name>
<protein>
    <submittedName>
        <fullName evidence="2">Uncharacterized protein</fullName>
    </submittedName>
</protein>
<feature type="compositionally biased region" description="Low complexity" evidence="1">
    <location>
        <begin position="271"/>
        <end position="285"/>
    </location>
</feature>
<keyword evidence="3" id="KW-1185">Reference proteome</keyword>
<dbReference type="OrthoDB" id="433738at2759"/>
<feature type="compositionally biased region" description="Low complexity" evidence="1">
    <location>
        <begin position="296"/>
        <end position="309"/>
    </location>
</feature>
<gene>
    <name evidence="2" type="ORF">SISNIDRAFT_490411</name>
</gene>
<feature type="compositionally biased region" description="Basic and acidic residues" evidence="1">
    <location>
        <begin position="144"/>
        <end position="154"/>
    </location>
</feature>
<feature type="compositionally biased region" description="Low complexity" evidence="1">
    <location>
        <begin position="377"/>
        <end position="387"/>
    </location>
</feature>
<feature type="compositionally biased region" description="Basic and acidic residues" evidence="1">
    <location>
        <begin position="360"/>
        <end position="375"/>
    </location>
</feature>
<proteinExistence type="predicted"/>
<feature type="compositionally biased region" description="Acidic residues" evidence="1">
    <location>
        <begin position="155"/>
        <end position="169"/>
    </location>
</feature>
<feature type="compositionally biased region" description="Polar residues" evidence="1">
    <location>
        <begin position="1"/>
        <end position="11"/>
    </location>
</feature>
<accession>A0A164NUL4</accession>
<feature type="compositionally biased region" description="Polar residues" evidence="1">
    <location>
        <begin position="22"/>
        <end position="40"/>
    </location>
</feature>
<dbReference type="EMBL" id="KV419440">
    <property type="protein sequence ID" value="KZS88057.1"/>
    <property type="molecule type" value="Genomic_DNA"/>
</dbReference>
<feature type="region of interest" description="Disordered" evidence="1">
    <location>
        <begin position="144"/>
        <end position="499"/>
    </location>
</feature>
<dbReference type="Proteomes" id="UP000076722">
    <property type="component" value="Unassembled WGS sequence"/>
</dbReference>
<feature type="compositionally biased region" description="Polar residues" evidence="1">
    <location>
        <begin position="49"/>
        <end position="62"/>
    </location>
</feature>
<reference evidence="2 3" key="1">
    <citation type="journal article" date="2016" name="Mol. Biol. Evol.">
        <title>Comparative Genomics of Early-Diverging Mushroom-Forming Fungi Provides Insights into the Origins of Lignocellulose Decay Capabilities.</title>
        <authorList>
            <person name="Nagy L.G."/>
            <person name="Riley R."/>
            <person name="Tritt A."/>
            <person name="Adam C."/>
            <person name="Daum C."/>
            <person name="Floudas D."/>
            <person name="Sun H."/>
            <person name="Yadav J.S."/>
            <person name="Pangilinan J."/>
            <person name="Larsson K.H."/>
            <person name="Matsuura K."/>
            <person name="Barry K."/>
            <person name="Labutti K."/>
            <person name="Kuo R."/>
            <person name="Ohm R.A."/>
            <person name="Bhattacharya S.S."/>
            <person name="Shirouzu T."/>
            <person name="Yoshinaga Y."/>
            <person name="Martin F.M."/>
            <person name="Grigoriev I.V."/>
            <person name="Hibbett D.S."/>
        </authorList>
    </citation>
    <scope>NUCLEOTIDE SEQUENCE [LARGE SCALE GENOMIC DNA]</scope>
    <source>
        <strain evidence="2 3">HHB9708</strain>
    </source>
</reference>
<organism evidence="2 3">
    <name type="scientific">Sistotremastrum niveocremeum HHB9708</name>
    <dbReference type="NCBI Taxonomy" id="1314777"/>
    <lineage>
        <taxon>Eukaryota</taxon>
        <taxon>Fungi</taxon>
        <taxon>Dikarya</taxon>
        <taxon>Basidiomycota</taxon>
        <taxon>Agaricomycotina</taxon>
        <taxon>Agaricomycetes</taxon>
        <taxon>Sistotremastrales</taxon>
        <taxon>Sistotremastraceae</taxon>
        <taxon>Sertulicium</taxon>
        <taxon>Sertulicium niveocremeum</taxon>
    </lineage>
</organism>
<evidence type="ECO:0000313" key="3">
    <source>
        <dbReference type="Proteomes" id="UP000076722"/>
    </source>
</evidence>
<sequence length="499" mass="54002">MQTRRSATSALSLVLPHPPLPRTSSNSSISPRTPRSSCGPQTPILFRLESSTPRKSSDSWTSSTYDADAVEWEWTADQVSLLANALDVLPQQVLTPFVGPIPPSNLLDKVAKGICASKGPLEWPHSIAATRLKLVELSREAARRRSCEDTHSIPEEESENADPNQDDVDITIGKAAGRKKVNNDPKRKPLYRQNSMDFLRGSMENESSIPRLSTRLQRTSRLLPSNSYHPYARPSGARSPSPVRSTSLLTPPGPATPVRNRSQLPGLRRASSSFTISSTSSISFTMPAPPDPPANTRTLRTRTPQNTRTTRVKRAPSFSAVSVQEKVDRLKLSNSSEAVSSDEEEKARSASAKKPRTRKNSQETDRATAREEKAPASKKPAAGLKPKVGASPTKLTVKTRVKRSDSMFGAPLPTPPVVSPSLTIPPPPLPAILQEKPETEAIAPRPVSPPKSLRRVKTANFPARPGRRISFGSIVPHDNSSSVSGSSEGTGLQSAFSLS</sequence>
<dbReference type="STRING" id="1314777.A0A164NUL4"/>
<evidence type="ECO:0000313" key="2">
    <source>
        <dbReference type="EMBL" id="KZS88057.1"/>
    </source>
</evidence>
<feature type="compositionally biased region" description="Pro residues" evidence="1">
    <location>
        <begin position="412"/>
        <end position="430"/>
    </location>
</feature>
<evidence type="ECO:0000256" key="1">
    <source>
        <dbReference type="SAM" id="MobiDB-lite"/>
    </source>
</evidence>
<dbReference type="AlphaFoldDB" id="A0A164NUL4"/>
<feature type="compositionally biased region" description="Low complexity" evidence="1">
    <location>
        <begin position="211"/>
        <end position="223"/>
    </location>
</feature>
<feature type="region of interest" description="Disordered" evidence="1">
    <location>
        <begin position="1"/>
        <end position="62"/>
    </location>
</feature>